<keyword evidence="3" id="KW-0902">Two-component regulatory system</keyword>
<evidence type="ECO:0000256" key="4">
    <source>
        <dbReference type="ARBA" id="ARBA00023015"/>
    </source>
</evidence>
<feature type="domain" description="Response regulatory" evidence="11">
    <location>
        <begin position="510"/>
        <end position="624"/>
    </location>
</feature>
<feature type="compositionally biased region" description="Gly residues" evidence="10">
    <location>
        <begin position="100"/>
        <end position="120"/>
    </location>
</feature>
<evidence type="ECO:0000256" key="2">
    <source>
        <dbReference type="ARBA" id="ARBA00022553"/>
    </source>
</evidence>
<accession>A0A061BIL3</accession>
<dbReference type="InterPro" id="IPR001789">
    <property type="entry name" value="Sig_transdc_resp-reg_receiver"/>
</dbReference>
<dbReference type="Gene3D" id="1.10.10.10">
    <property type="entry name" value="Winged helix-like DNA-binding domain superfamily/Winged helix DNA-binding domain"/>
    <property type="match status" value="1"/>
</dbReference>
<feature type="region of interest" description="Disordered" evidence="10">
    <location>
        <begin position="1"/>
        <end position="120"/>
    </location>
</feature>
<dbReference type="GO" id="GO:0005634">
    <property type="term" value="C:nucleus"/>
    <property type="evidence" value="ECO:0007669"/>
    <property type="project" value="UniProtKB-SubCell"/>
</dbReference>
<reference evidence="12" key="1">
    <citation type="journal article" date="2014" name="Genome Announc.">
        <title>Draft genome sequence of Rhodosporidium toruloides CECT1137, an oleaginous yeast of biotechnological interest.</title>
        <authorList>
            <person name="Morin N."/>
            <person name="Calcas X."/>
            <person name="Devillers H."/>
            <person name="Durrens P."/>
            <person name="Sherman D.J."/>
            <person name="Nicaud J.-M."/>
            <person name="Neuveglise C."/>
        </authorList>
    </citation>
    <scope>NUCLEOTIDE SEQUENCE</scope>
    <source>
        <strain evidence="12">CECT1137</strain>
    </source>
</reference>
<evidence type="ECO:0000256" key="10">
    <source>
        <dbReference type="SAM" id="MobiDB-lite"/>
    </source>
</evidence>
<feature type="region of interest" description="Disordered" evidence="10">
    <location>
        <begin position="225"/>
        <end position="267"/>
    </location>
</feature>
<name>A0A061BIL3_RHOTO</name>
<feature type="compositionally biased region" description="Low complexity" evidence="10">
    <location>
        <begin position="228"/>
        <end position="244"/>
    </location>
</feature>
<dbReference type="InterPro" id="IPR000232">
    <property type="entry name" value="HSF_DNA-bd"/>
</dbReference>
<dbReference type="GO" id="GO:0000160">
    <property type="term" value="P:phosphorelay signal transduction system"/>
    <property type="evidence" value="ECO:0007669"/>
    <property type="project" value="UniProtKB-KW"/>
</dbReference>
<dbReference type="PANTHER" id="PTHR45339">
    <property type="entry name" value="HYBRID SIGNAL TRANSDUCTION HISTIDINE KINASE J"/>
    <property type="match status" value="1"/>
</dbReference>
<feature type="compositionally biased region" description="Gly residues" evidence="10">
    <location>
        <begin position="419"/>
        <end position="431"/>
    </location>
</feature>
<dbReference type="PANTHER" id="PTHR45339:SF1">
    <property type="entry name" value="HYBRID SIGNAL TRANSDUCTION HISTIDINE KINASE J"/>
    <property type="match status" value="1"/>
</dbReference>
<evidence type="ECO:0000313" key="12">
    <source>
        <dbReference type="EMBL" id="CDR47729.1"/>
    </source>
</evidence>
<keyword evidence="5" id="KW-0238">DNA-binding</keyword>
<feature type="compositionally biased region" description="Low complexity" evidence="10">
    <location>
        <begin position="66"/>
        <end position="82"/>
    </location>
</feature>
<dbReference type="CDD" id="cd17546">
    <property type="entry name" value="REC_hyHK_CKI1_RcsC-like"/>
    <property type="match status" value="1"/>
</dbReference>
<dbReference type="InterPro" id="IPR036390">
    <property type="entry name" value="WH_DNA-bd_sf"/>
</dbReference>
<evidence type="ECO:0000256" key="8">
    <source>
        <dbReference type="ARBA" id="ARBA00062171"/>
    </source>
</evidence>
<feature type="compositionally biased region" description="Low complexity" evidence="10">
    <location>
        <begin position="475"/>
        <end position="500"/>
    </location>
</feature>
<dbReference type="InterPro" id="IPR011006">
    <property type="entry name" value="CheY-like_superfamily"/>
</dbReference>
<dbReference type="SUPFAM" id="SSF52172">
    <property type="entry name" value="CheY-like"/>
    <property type="match status" value="1"/>
</dbReference>
<dbReference type="Pfam" id="PF00072">
    <property type="entry name" value="Response_reg"/>
    <property type="match status" value="1"/>
</dbReference>
<dbReference type="AlphaFoldDB" id="A0A061BIL3"/>
<feature type="modified residue" description="4-aspartylphosphate" evidence="9">
    <location>
        <position position="559"/>
    </location>
</feature>
<evidence type="ECO:0000256" key="9">
    <source>
        <dbReference type="PROSITE-ProRule" id="PRU00169"/>
    </source>
</evidence>
<dbReference type="SMART" id="SM00415">
    <property type="entry name" value="HSF"/>
    <property type="match status" value="1"/>
</dbReference>
<evidence type="ECO:0000259" key="11">
    <source>
        <dbReference type="PROSITE" id="PS50110"/>
    </source>
</evidence>
<keyword evidence="2 9" id="KW-0597">Phosphoprotein</keyword>
<dbReference type="OrthoDB" id="60033at2759"/>
<organism evidence="12">
    <name type="scientific">Rhodotorula toruloides</name>
    <name type="common">Yeast</name>
    <name type="synonym">Rhodosporidium toruloides</name>
    <dbReference type="NCBI Taxonomy" id="5286"/>
    <lineage>
        <taxon>Eukaryota</taxon>
        <taxon>Fungi</taxon>
        <taxon>Dikarya</taxon>
        <taxon>Basidiomycota</taxon>
        <taxon>Pucciniomycotina</taxon>
        <taxon>Microbotryomycetes</taxon>
        <taxon>Sporidiobolales</taxon>
        <taxon>Sporidiobolaceae</taxon>
        <taxon>Rhodotorula</taxon>
    </lineage>
</organism>
<dbReference type="GO" id="GO:0043565">
    <property type="term" value="F:sequence-specific DNA binding"/>
    <property type="evidence" value="ECO:0007669"/>
    <property type="project" value="InterPro"/>
</dbReference>
<gene>
    <name evidence="12" type="ORF">RHTO0S_15e01134g</name>
</gene>
<dbReference type="Pfam" id="PF00447">
    <property type="entry name" value="HSF_DNA-bind"/>
    <property type="match status" value="1"/>
</dbReference>
<keyword evidence="7" id="KW-0539">Nucleus</keyword>
<comment type="subunit">
    <text evidence="8">Homotrimer. Homotrimerization increases the affinity of HSF1 to DNA. Interacts with transcriptional coregulator SSA1 on chromatin.</text>
</comment>
<comment type="subcellular location">
    <subcellularLocation>
        <location evidence="1">Nucleus</location>
    </subcellularLocation>
</comment>
<keyword evidence="4" id="KW-0805">Transcription regulation</keyword>
<dbReference type="EMBL" id="LK052950">
    <property type="protein sequence ID" value="CDR47729.1"/>
    <property type="molecule type" value="Genomic_DNA"/>
</dbReference>
<proteinExistence type="predicted"/>
<dbReference type="PROSITE" id="PS50110">
    <property type="entry name" value="RESPONSE_REGULATORY"/>
    <property type="match status" value="1"/>
</dbReference>
<dbReference type="InterPro" id="IPR036388">
    <property type="entry name" value="WH-like_DNA-bd_sf"/>
</dbReference>
<feature type="region of interest" description="Disordered" evidence="10">
    <location>
        <begin position="377"/>
        <end position="504"/>
    </location>
</feature>
<dbReference type="Gene3D" id="3.40.50.2300">
    <property type="match status" value="1"/>
</dbReference>
<dbReference type="FunFam" id="1.10.10.10:FF:000027">
    <property type="entry name" value="Heat shock transcription factor 1"/>
    <property type="match status" value="1"/>
</dbReference>
<dbReference type="FunFam" id="3.40.50.2300:FF:000212">
    <property type="entry name" value="Stress response regulator/HFS transcription factor"/>
    <property type="match status" value="1"/>
</dbReference>
<evidence type="ECO:0000256" key="6">
    <source>
        <dbReference type="ARBA" id="ARBA00023163"/>
    </source>
</evidence>
<dbReference type="SMART" id="SM00448">
    <property type="entry name" value="REC"/>
    <property type="match status" value="1"/>
</dbReference>
<dbReference type="SUPFAM" id="SSF46785">
    <property type="entry name" value="Winged helix' DNA-binding domain"/>
    <property type="match status" value="1"/>
</dbReference>
<protein>
    <submittedName>
        <fullName evidence="12">RHTO0S15e01134g1_1</fullName>
    </submittedName>
</protein>
<evidence type="ECO:0000256" key="5">
    <source>
        <dbReference type="ARBA" id="ARBA00023125"/>
    </source>
</evidence>
<feature type="compositionally biased region" description="Pro residues" evidence="10">
    <location>
        <begin position="385"/>
        <end position="395"/>
    </location>
</feature>
<dbReference type="GO" id="GO:0003700">
    <property type="term" value="F:DNA-binding transcription factor activity"/>
    <property type="evidence" value="ECO:0007669"/>
    <property type="project" value="InterPro"/>
</dbReference>
<evidence type="ECO:0000256" key="3">
    <source>
        <dbReference type="ARBA" id="ARBA00023012"/>
    </source>
</evidence>
<sequence length="711" mass="76941">MQGYPGHPQDSYAPHHHPQHPNPHAPQHYQQPPPPHPGYGHGMPPQQPQQPQMSDEGPGTRKRKAQQAQQQAQHAQQQLQMQQDDDEDEKPGSDAASASGGPGGATGAAGGGGGGSKAKGGGSDFVKKLYKMLDDGEYSDVVSWGHDGSTFVVKDMNQFTTAILPAHFKHSNFASFVRQLNKYDFHKVKNNDDGPSPYGENTWEFRHPNFRADMKDNLENIKRKAPAAKKAAQAAQQQRMRAAASNGPLDPSLAAGPSGSLAGSLPPGDYNALQVQLDGLARTQQAMQQHMTNLSQDYQAVIGEMMNFQRNMVAQDQLMQNLIQYLVSLEADQKGTASQDPSAPYVPSSQAQKLISSYTEVARASYDQMADLSRRASLSGGQFPNLPPLPPPPPNFGHFEFAPLGRRDDGAQRQNGGYEQQGGQGPRGPGGASASPGQQQPGQQGPPQQQPGQQPPSQQQPPPPQFVHPAFSSGDPQASTSAPAPTSAADRPPAAPRRQSNVPGWAVPPRVLLVEDDAVCRKLSSKFLEVFGCQIDVAVDGVSAVNKMNMQKYDLVLMDIVMPNLDGVSATSLIRQFDPMTPIISMTSNSGPNDIMTYFSHGMNDVLPKPFTKENLLSMLEKHLTHLKLMQQMAEIPRALGFTDNQIQDALAQSVVVTDEGGQQVLNPFSSMGISDQDYVEMLQGIAMEKEGKRGLEVVRDEGTARFQEVQ</sequence>
<evidence type="ECO:0000256" key="1">
    <source>
        <dbReference type="ARBA" id="ARBA00004123"/>
    </source>
</evidence>
<dbReference type="PRINTS" id="PR00056">
    <property type="entry name" value="HSFDOMAIN"/>
</dbReference>
<dbReference type="PROSITE" id="PS00434">
    <property type="entry name" value="HSF_DOMAIN"/>
    <property type="match status" value="1"/>
</dbReference>
<feature type="compositionally biased region" description="Low complexity" evidence="10">
    <location>
        <begin position="432"/>
        <end position="457"/>
    </location>
</feature>
<evidence type="ECO:0000256" key="7">
    <source>
        <dbReference type="ARBA" id="ARBA00023242"/>
    </source>
</evidence>
<keyword evidence="6" id="KW-0804">Transcription</keyword>